<evidence type="ECO:0000313" key="1">
    <source>
        <dbReference type="EMBL" id="KIL56064.1"/>
    </source>
</evidence>
<dbReference type="Proteomes" id="UP000054549">
    <property type="component" value="Unassembled WGS sequence"/>
</dbReference>
<reference evidence="1 2" key="1">
    <citation type="submission" date="2014-04" db="EMBL/GenBank/DDBJ databases">
        <title>Evolutionary Origins and Diversification of the Mycorrhizal Mutualists.</title>
        <authorList>
            <consortium name="DOE Joint Genome Institute"/>
            <consortium name="Mycorrhizal Genomics Consortium"/>
            <person name="Kohler A."/>
            <person name="Kuo A."/>
            <person name="Nagy L.G."/>
            <person name="Floudas D."/>
            <person name="Copeland A."/>
            <person name="Barry K.W."/>
            <person name="Cichocki N."/>
            <person name="Veneault-Fourrey C."/>
            <person name="LaButti K."/>
            <person name="Lindquist E.A."/>
            <person name="Lipzen A."/>
            <person name="Lundell T."/>
            <person name="Morin E."/>
            <person name="Murat C."/>
            <person name="Riley R."/>
            <person name="Ohm R."/>
            <person name="Sun H."/>
            <person name="Tunlid A."/>
            <person name="Henrissat B."/>
            <person name="Grigoriev I.V."/>
            <person name="Hibbett D.S."/>
            <person name="Martin F."/>
        </authorList>
    </citation>
    <scope>NUCLEOTIDE SEQUENCE [LARGE SCALE GENOMIC DNA]</scope>
    <source>
        <strain evidence="1 2">Koide BX008</strain>
    </source>
</reference>
<dbReference type="InParanoid" id="A0A0C2SQ00"/>
<dbReference type="EMBL" id="KN818450">
    <property type="protein sequence ID" value="KIL56064.1"/>
    <property type="molecule type" value="Genomic_DNA"/>
</dbReference>
<evidence type="ECO:0000313" key="2">
    <source>
        <dbReference type="Proteomes" id="UP000054549"/>
    </source>
</evidence>
<protein>
    <submittedName>
        <fullName evidence="1">Uncharacterized protein</fullName>
    </submittedName>
</protein>
<keyword evidence="2" id="KW-1185">Reference proteome</keyword>
<accession>A0A0C2SQ00</accession>
<organism evidence="1 2">
    <name type="scientific">Amanita muscaria (strain Koide BX008)</name>
    <dbReference type="NCBI Taxonomy" id="946122"/>
    <lineage>
        <taxon>Eukaryota</taxon>
        <taxon>Fungi</taxon>
        <taxon>Dikarya</taxon>
        <taxon>Basidiomycota</taxon>
        <taxon>Agaricomycotina</taxon>
        <taxon>Agaricomycetes</taxon>
        <taxon>Agaricomycetidae</taxon>
        <taxon>Agaricales</taxon>
        <taxon>Pluteineae</taxon>
        <taxon>Amanitaceae</taxon>
        <taxon>Amanita</taxon>
    </lineage>
</organism>
<dbReference type="AlphaFoldDB" id="A0A0C2SQ00"/>
<gene>
    <name evidence="1" type="ORF">M378DRAFT_173027</name>
</gene>
<proteinExistence type="predicted"/>
<name>A0A0C2SQ00_AMAMK</name>
<dbReference type="HOGENOM" id="CLU_2621517_0_0_1"/>
<sequence length="78" mass="9106">MRIGLVFARDKDHLVFAPMEIVPDNNLITKLTVPAGRFRYQERGIPFELERDDITLRILGTWSISMLRWPFPDCILCS</sequence>